<dbReference type="RefSeq" id="YP_011108751.1">
    <property type="nucleotide sequence ID" value="NC_092456.1"/>
</dbReference>
<gene>
    <name evidence="1" type="ORF">CYQXPUPM_0001</name>
</gene>
<reference evidence="1 2" key="1">
    <citation type="submission" date="2023-03" db="EMBL/GenBank/DDBJ databases">
        <title>A hybrid and poly-polish workflow for the complete and accurate assembly of phage genomes: a case study of ten przondoviruses.</title>
        <authorList>
            <person name="Elek C.K.A."/>
            <person name="Adriaenssens E.M."/>
        </authorList>
    </citation>
    <scope>NUCLEOTIDE SEQUENCE [LARGE SCALE GENOMIC DNA]</scope>
</reference>
<accession>A0AAF0D9I5</accession>
<protein>
    <submittedName>
        <fullName evidence="1">Uncharacterized protein</fullName>
    </submittedName>
</protein>
<dbReference type="EMBL" id="OQ579029">
    <property type="protein sequence ID" value="WEU80443.1"/>
    <property type="molecule type" value="Genomic_DNA"/>
</dbReference>
<evidence type="ECO:0000313" key="1">
    <source>
        <dbReference type="EMBL" id="WEU80443.1"/>
    </source>
</evidence>
<evidence type="ECO:0000313" key="2">
    <source>
        <dbReference type="Proteomes" id="UP001219244"/>
    </source>
</evidence>
<proteinExistence type="predicted"/>
<keyword evidence="2" id="KW-1185">Reference proteome</keyword>
<name>A0AAF0D9I5_9CAUD</name>
<sequence>MTSGLTSGCYLRWILKEVQQIGTQRHQHIVTQRHPHYNI</sequence>
<organism evidence="1 2">
    <name type="scientific">Klebsiella phage Saitama</name>
    <dbReference type="NCBI Taxonomy" id="3018528"/>
    <lineage>
        <taxon>Viruses</taxon>
        <taxon>Duplodnaviria</taxon>
        <taxon>Heunggongvirae</taxon>
        <taxon>Uroviricota</taxon>
        <taxon>Caudoviricetes</taxon>
        <taxon>Autographivirales</taxon>
        <taxon>Autotranscriptaviridae</taxon>
        <taxon>Studiervirinae</taxon>
        <taxon>Przondovirus</taxon>
        <taxon>Przondovirus saitama</taxon>
    </lineage>
</organism>
<dbReference type="GeneID" id="98576577"/>
<dbReference type="Proteomes" id="UP001219244">
    <property type="component" value="Segment"/>
</dbReference>